<gene>
    <name evidence="3" type="ORF">IAC75_06280</name>
</gene>
<keyword evidence="2" id="KW-0472">Membrane</keyword>
<feature type="region of interest" description="Disordered" evidence="1">
    <location>
        <begin position="1"/>
        <end position="36"/>
    </location>
</feature>
<dbReference type="Proteomes" id="UP000886812">
    <property type="component" value="Unassembled WGS sequence"/>
</dbReference>
<evidence type="ECO:0000313" key="4">
    <source>
        <dbReference type="Proteomes" id="UP000886812"/>
    </source>
</evidence>
<feature type="compositionally biased region" description="Basic and acidic residues" evidence="1">
    <location>
        <begin position="1"/>
        <end position="15"/>
    </location>
</feature>
<feature type="transmembrane region" description="Helical" evidence="2">
    <location>
        <begin position="51"/>
        <end position="68"/>
    </location>
</feature>
<evidence type="ECO:0000313" key="3">
    <source>
        <dbReference type="EMBL" id="HIV04733.1"/>
    </source>
</evidence>
<evidence type="ECO:0000256" key="1">
    <source>
        <dbReference type="SAM" id="MobiDB-lite"/>
    </source>
</evidence>
<dbReference type="PANTHER" id="PTHR18640">
    <property type="entry name" value="SOLUTE CARRIER FAMILY 10 MEMBER 7"/>
    <property type="match status" value="1"/>
</dbReference>
<feature type="non-terminal residue" evidence="3">
    <location>
        <position position="170"/>
    </location>
</feature>
<reference evidence="3" key="1">
    <citation type="submission" date="2020-10" db="EMBL/GenBank/DDBJ databases">
        <authorList>
            <person name="Gilroy R."/>
        </authorList>
    </citation>
    <scope>NUCLEOTIDE SEQUENCE</scope>
    <source>
        <strain evidence="3">10669</strain>
    </source>
</reference>
<feature type="transmembrane region" description="Helical" evidence="2">
    <location>
        <begin position="141"/>
        <end position="165"/>
    </location>
</feature>
<accession>A0A9D1T1C3</accession>
<dbReference type="InterPro" id="IPR038770">
    <property type="entry name" value="Na+/solute_symporter_sf"/>
</dbReference>
<name>A0A9D1T1C3_9BACT</name>
<organism evidence="3 4">
    <name type="scientific">Candidatus Spyradosoma merdigallinarum</name>
    <dbReference type="NCBI Taxonomy" id="2840950"/>
    <lineage>
        <taxon>Bacteria</taxon>
        <taxon>Pseudomonadati</taxon>
        <taxon>Verrucomicrobiota</taxon>
        <taxon>Opitutia</taxon>
        <taxon>Opitutia incertae sedis</taxon>
        <taxon>Candidatus Spyradosoma</taxon>
    </lineage>
</organism>
<feature type="transmembrane region" description="Helical" evidence="2">
    <location>
        <begin position="108"/>
        <end position="129"/>
    </location>
</feature>
<sequence length="170" mass="18198">MKNSDKSETREKQPEKLFPGKAAAGTPARADGNAPKKRAGIPLPGVLKDRFLLGMVLCVVLATLFPDIGRTGGTIHAEKLSDFGIALIFFFHGLGISRKNLRDGILSWKIHVCVQLTTFAVFPLIAFLFCRLTEGVIPADLALGFYFLGAIPSTISSSVAMTAVARGNVP</sequence>
<keyword evidence="2" id="KW-0812">Transmembrane</keyword>
<protein>
    <submittedName>
        <fullName evidence="3">Bile acid:sodium symporter</fullName>
    </submittedName>
</protein>
<dbReference type="Gene3D" id="1.20.1530.20">
    <property type="match status" value="1"/>
</dbReference>
<dbReference type="Pfam" id="PF13593">
    <property type="entry name" value="SBF_like"/>
    <property type="match status" value="1"/>
</dbReference>
<dbReference type="GO" id="GO:0005886">
    <property type="term" value="C:plasma membrane"/>
    <property type="evidence" value="ECO:0007669"/>
    <property type="project" value="TreeGrafter"/>
</dbReference>
<feature type="transmembrane region" description="Helical" evidence="2">
    <location>
        <begin position="80"/>
        <end position="96"/>
    </location>
</feature>
<evidence type="ECO:0000256" key="2">
    <source>
        <dbReference type="SAM" id="Phobius"/>
    </source>
</evidence>
<comment type="caution">
    <text evidence="3">The sequence shown here is derived from an EMBL/GenBank/DDBJ whole genome shotgun (WGS) entry which is preliminary data.</text>
</comment>
<dbReference type="PANTHER" id="PTHR18640:SF5">
    <property type="entry name" value="SODIUM_BILE ACID COTRANSPORTER 7"/>
    <property type="match status" value="1"/>
</dbReference>
<proteinExistence type="predicted"/>
<dbReference type="AlphaFoldDB" id="A0A9D1T1C3"/>
<dbReference type="InterPro" id="IPR016833">
    <property type="entry name" value="Put_Na-Bile_cotransptr"/>
</dbReference>
<keyword evidence="2" id="KW-1133">Transmembrane helix</keyword>
<reference evidence="3" key="2">
    <citation type="journal article" date="2021" name="PeerJ">
        <title>Extensive microbial diversity within the chicken gut microbiome revealed by metagenomics and culture.</title>
        <authorList>
            <person name="Gilroy R."/>
            <person name="Ravi A."/>
            <person name="Getino M."/>
            <person name="Pursley I."/>
            <person name="Horton D.L."/>
            <person name="Alikhan N.F."/>
            <person name="Baker D."/>
            <person name="Gharbi K."/>
            <person name="Hall N."/>
            <person name="Watson M."/>
            <person name="Adriaenssens E.M."/>
            <person name="Foster-Nyarko E."/>
            <person name="Jarju S."/>
            <person name="Secka A."/>
            <person name="Antonio M."/>
            <person name="Oren A."/>
            <person name="Chaudhuri R.R."/>
            <person name="La Ragione R."/>
            <person name="Hildebrand F."/>
            <person name="Pallen M.J."/>
        </authorList>
    </citation>
    <scope>NUCLEOTIDE SEQUENCE</scope>
    <source>
        <strain evidence="3">10669</strain>
    </source>
</reference>
<dbReference type="EMBL" id="DVOG01000167">
    <property type="protein sequence ID" value="HIV04733.1"/>
    <property type="molecule type" value="Genomic_DNA"/>
</dbReference>